<dbReference type="InterPro" id="IPR015168">
    <property type="entry name" value="SsuA/THI5"/>
</dbReference>
<evidence type="ECO:0000259" key="5">
    <source>
        <dbReference type="Pfam" id="PF09084"/>
    </source>
</evidence>
<comment type="similarity">
    <text evidence="2">Belongs to the bacterial solute-binding protein SsuA/TauA family.</text>
</comment>
<evidence type="ECO:0000313" key="6">
    <source>
        <dbReference type="EMBL" id="PJJ57518.1"/>
    </source>
</evidence>
<protein>
    <submittedName>
        <fullName evidence="6">NitT/TauT family transport system substrate-binding protein</fullName>
    </submittedName>
</protein>
<comment type="caution">
    <text evidence="6">The sequence shown here is derived from an EMBL/GenBank/DDBJ whole genome shotgun (WGS) entry which is preliminary data.</text>
</comment>
<name>A0A0B2BC50_9ACTN</name>
<dbReference type="Gene3D" id="3.40.190.10">
    <property type="entry name" value="Periplasmic binding protein-like II"/>
    <property type="match status" value="2"/>
</dbReference>
<comment type="subcellular location">
    <subcellularLocation>
        <location evidence="1">Periplasm</location>
    </subcellularLocation>
</comment>
<dbReference type="EMBL" id="PGEZ01000001">
    <property type="protein sequence ID" value="PJJ57518.1"/>
    <property type="molecule type" value="Genomic_DNA"/>
</dbReference>
<dbReference type="AlphaFoldDB" id="A0A0B2BC50"/>
<evidence type="ECO:0000256" key="2">
    <source>
        <dbReference type="ARBA" id="ARBA00010742"/>
    </source>
</evidence>
<accession>A0A0B2BC50</accession>
<dbReference type="Pfam" id="PF09084">
    <property type="entry name" value="NMT1"/>
    <property type="match status" value="1"/>
</dbReference>
<dbReference type="PANTHER" id="PTHR30024:SF47">
    <property type="entry name" value="TAURINE-BINDING PERIPLASMIC PROTEIN"/>
    <property type="match status" value="1"/>
</dbReference>
<dbReference type="PROSITE" id="PS51257">
    <property type="entry name" value="PROKAR_LIPOPROTEIN"/>
    <property type="match status" value="1"/>
</dbReference>
<feature type="chain" id="PRO_5038600573" evidence="4">
    <location>
        <begin position="21"/>
        <end position="324"/>
    </location>
</feature>
<dbReference type="PANTHER" id="PTHR30024">
    <property type="entry name" value="ALIPHATIC SULFONATES-BINDING PROTEIN-RELATED"/>
    <property type="match status" value="1"/>
</dbReference>
<dbReference type="OrthoDB" id="7808807at2"/>
<organism evidence="6 7">
    <name type="scientific">Mumia flava</name>
    <dbReference type="NCBI Taxonomy" id="1348852"/>
    <lineage>
        <taxon>Bacteria</taxon>
        <taxon>Bacillati</taxon>
        <taxon>Actinomycetota</taxon>
        <taxon>Actinomycetes</taxon>
        <taxon>Propionibacteriales</taxon>
        <taxon>Nocardioidaceae</taxon>
        <taxon>Mumia</taxon>
    </lineage>
</organism>
<sequence length="324" mass="33806">MRRLCIAAGLALALSLTGCGGDDDSDSADADGVRTVSVGMLPIVPTAAMYAGIEEGFFEDHGIELEIETGQGGAALLPAVMSQELDFSSSNPVSLLTARDKGLDVRVITNWSDEKETPEEAVNAVIAGADGGLDSAADLEGKTVAVNTLNSMGDLTIREAVRQDGGDPDAVEFLELGFPDMPAALAGGRVDAVWVPEPFMGMLLAEGNVMVTPPCVVAAPGMALQYMFTSGTLAEDDPELVEDMTAALNETLEFAEENPDAVRAQITSVNPNIPEEAAANLKLEGFGTDLRLEQAETIGALMAEEGWIENDPDIDGLFASADQG</sequence>
<keyword evidence="7" id="KW-1185">Reference proteome</keyword>
<reference evidence="6 7" key="1">
    <citation type="submission" date="2017-11" db="EMBL/GenBank/DDBJ databases">
        <title>Genomic Encyclopedia of Archaeal and Bacterial Type Strains, Phase II (KMG-II): From Individual Species to Whole Genera.</title>
        <authorList>
            <person name="Goeker M."/>
        </authorList>
    </citation>
    <scope>NUCLEOTIDE SEQUENCE [LARGE SCALE GENOMIC DNA]</scope>
    <source>
        <strain evidence="6 7">DSM 27763</strain>
    </source>
</reference>
<proteinExistence type="inferred from homology"/>
<dbReference type="SUPFAM" id="SSF53850">
    <property type="entry name" value="Periplasmic binding protein-like II"/>
    <property type="match status" value="1"/>
</dbReference>
<feature type="domain" description="SsuA/THI5-like" evidence="5">
    <location>
        <begin position="47"/>
        <end position="261"/>
    </location>
</feature>
<dbReference type="Proteomes" id="UP000230842">
    <property type="component" value="Unassembled WGS sequence"/>
</dbReference>
<gene>
    <name evidence="6" type="ORF">CLV56_1753</name>
</gene>
<evidence type="ECO:0000256" key="3">
    <source>
        <dbReference type="ARBA" id="ARBA00022729"/>
    </source>
</evidence>
<dbReference type="GO" id="GO:0042597">
    <property type="term" value="C:periplasmic space"/>
    <property type="evidence" value="ECO:0007669"/>
    <property type="project" value="UniProtKB-SubCell"/>
</dbReference>
<feature type="signal peptide" evidence="4">
    <location>
        <begin position="1"/>
        <end position="20"/>
    </location>
</feature>
<keyword evidence="3 4" id="KW-0732">Signal</keyword>
<evidence type="ECO:0000256" key="1">
    <source>
        <dbReference type="ARBA" id="ARBA00004418"/>
    </source>
</evidence>
<evidence type="ECO:0000313" key="7">
    <source>
        <dbReference type="Proteomes" id="UP000230842"/>
    </source>
</evidence>
<dbReference type="RefSeq" id="WP_039359223.1">
    <property type="nucleotide sequence ID" value="NZ_PGEZ01000001.1"/>
</dbReference>
<evidence type="ECO:0000256" key="4">
    <source>
        <dbReference type="SAM" id="SignalP"/>
    </source>
</evidence>